<feature type="domain" description="Phosphatidic acid phosphatase type 2/haloperoxidase" evidence="2">
    <location>
        <begin position="144"/>
        <end position="267"/>
    </location>
</feature>
<keyword evidence="1" id="KW-0812">Transmembrane</keyword>
<dbReference type="CDD" id="cd01610">
    <property type="entry name" value="PAP2_like"/>
    <property type="match status" value="1"/>
</dbReference>
<name>A0ABX9KK53_9FUSO</name>
<reference evidence="3 4" key="1">
    <citation type="submission" date="2018-08" db="EMBL/GenBank/DDBJ databases">
        <title>Draft genome sequence of Psychrilyobacter sp. strain SD5 isolated from Black Sea water.</title>
        <authorList>
            <person name="Yadav S."/>
            <person name="Villanueva L."/>
            <person name="Damste J.S.S."/>
        </authorList>
    </citation>
    <scope>NUCLEOTIDE SEQUENCE [LARGE SCALE GENOMIC DNA]</scope>
    <source>
        <strain evidence="3 4">SD5</strain>
    </source>
</reference>
<evidence type="ECO:0000313" key="4">
    <source>
        <dbReference type="Proteomes" id="UP000263486"/>
    </source>
</evidence>
<keyword evidence="1" id="KW-0472">Membrane</keyword>
<protein>
    <submittedName>
        <fullName evidence="3">Phosphatase PAP2 family protein</fullName>
    </submittedName>
</protein>
<dbReference type="RefSeq" id="WP_114641093.1">
    <property type="nucleotide sequence ID" value="NZ_JAACIO010000002.1"/>
</dbReference>
<dbReference type="SMART" id="SM00014">
    <property type="entry name" value="acidPPc"/>
    <property type="match status" value="1"/>
</dbReference>
<feature type="transmembrane region" description="Helical" evidence="1">
    <location>
        <begin position="147"/>
        <end position="165"/>
    </location>
</feature>
<dbReference type="Pfam" id="PF01569">
    <property type="entry name" value="PAP2"/>
    <property type="match status" value="1"/>
</dbReference>
<comment type="caution">
    <text evidence="3">The sequence shown here is derived from an EMBL/GenBank/DDBJ whole genome shotgun (WGS) entry which is preliminary data.</text>
</comment>
<gene>
    <name evidence="3" type="ORF">DYH56_01550</name>
</gene>
<dbReference type="PANTHER" id="PTHR14969:SF13">
    <property type="entry name" value="AT30094P"/>
    <property type="match status" value="1"/>
</dbReference>
<feature type="transmembrane region" description="Helical" evidence="1">
    <location>
        <begin position="43"/>
        <end position="61"/>
    </location>
</feature>
<feature type="transmembrane region" description="Helical" evidence="1">
    <location>
        <begin position="200"/>
        <end position="218"/>
    </location>
</feature>
<organism evidence="3 4">
    <name type="scientific">Psychrilyobacter piezotolerans</name>
    <dbReference type="NCBI Taxonomy" id="2293438"/>
    <lineage>
        <taxon>Bacteria</taxon>
        <taxon>Fusobacteriati</taxon>
        <taxon>Fusobacteriota</taxon>
        <taxon>Fusobacteriia</taxon>
        <taxon>Fusobacteriales</taxon>
        <taxon>Fusobacteriaceae</taxon>
        <taxon>Psychrilyobacter</taxon>
    </lineage>
</organism>
<sequence>MNKETLMIIIVILIAIDVLREGYLKGFAGAFLKNLMKYKKTALSGIVITIFTIVYLDLPVAEQFSNKYYDKTLQGIENKARTATPEEIVILQKKAEIEKISKDKYSKYERFFANQGDGDTTAGTVVVLLLLGTLFKNKKLRKVSKEALMAIIASGLLVNILKYIISRLRPDVNMLPYQFFNWASWMNGNQSINPFKSSSASLPSGHTIVSVAVAFSFYYGYKNKFIRAMAVIYAVVLSCSRVYGTRHWLSDIISAAFLGVLVAKTIYEINKEKNSENQGGKDVI</sequence>
<keyword evidence="1" id="KW-1133">Transmembrane helix</keyword>
<accession>A0ABX9KK53</accession>
<evidence type="ECO:0000256" key="1">
    <source>
        <dbReference type="SAM" id="Phobius"/>
    </source>
</evidence>
<dbReference type="Gene3D" id="1.20.144.10">
    <property type="entry name" value="Phosphatidic acid phosphatase type 2/haloperoxidase"/>
    <property type="match status" value="1"/>
</dbReference>
<proteinExistence type="predicted"/>
<dbReference type="SUPFAM" id="SSF48317">
    <property type="entry name" value="Acid phosphatase/Vanadium-dependent haloperoxidase"/>
    <property type="match status" value="1"/>
</dbReference>
<dbReference type="InterPro" id="IPR036938">
    <property type="entry name" value="PAP2/HPO_sf"/>
</dbReference>
<dbReference type="EMBL" id="QUAJ01000002">
    <property type="protein sequence ID" value="REI42861.1"/>
    <property type="molecule type" value="Genomic_DNA"/>
</dbReference>
<feature type="transmembrane region" description="Helical" evidence="1">
    <location>
        <begin position="118"/>
        <end position="135"/>
    </location>
</feature>
<evidence type="ECO:0000313" key="3">
    <source>
        <dbReference type="EMBL" id="REI42861.1"/>
    </source>
</evidence>
<keyword evidence="4" id="KW-1185">Reference proteome</keyword>
<dbReference type="PANTHER" id="PTHR14969">
    <property type="entry name" value="SPHINGOSINE-1-PHOSPHATE PHOSPHOHYDROLASE"/>
    <property type="match status" value="1"/>
</dbReference>
<dbReference type="Proteomes" id="UP000263486">
    <property type="component" value="Unassembled WGS sequence"/>
</dbReference>
<dbReference type="InterPro" id="IPR000326">
    <property type="entry name" value="PAP2/HPO"/>
</dbReference>
<evidence type="ECO:0000259" key="2">
    <source>
        <dbReference type="SMART" id="SM00014"/>
    </source>
</evidence>